<evidence type="ECO:0000313" key="3">
    <source>
        <dbReference type="Proteomes" id="UP000320747"/>
    </source>
</evidence>
<name>A0ABY3E6K9_9CORY</name>
<evidence type="ECO:0000313" key="2">
    <source>
        <dbReference type="EMBL" id="TSJ75448.1"/>
    </source>
</evidence>
<keyword evidence="3" id="KW-1185">Reference proteome</keyword>
<feature type="transmembrane region" description="Helical" evidence="1">
    <location>
        <begin position="61"/>
        <end position="84"/>
    </location>
</feature>
<comment type="caution">
    <text evidence="2">The sequence shown here is derived from an EMBL/GenBank/DDBJ whole genome shotgun (WGS) entry which is preliminary data.</text>
</comment>
<dbReference type="Proteomes" id="UP000320747">
    <property type="component" value="Unassembled WGS sequence"/>
</dbReference>
<keyword evidence="1" id="KW-0812">Transmembrane</keyword>
<keyword evidence="1" id="KW-0472">Membrane</keyword>
<feature type="transmembrane region" description="Helical" evidence="1">
    <location>
        <begin position="96"/>
        <end position="114"/>
    </location>
</feature>
<keyword evidence="1" id="KW-1133">Transmembrane helix</keyword>
<organism evidence="2 3">
    <name type="scientific">Corynebacterium godavarianum</name>
    <dbReference type="NCBI Taxonomy" id="2054421"/>
    <lineage>
        <taxon>Bacteria</taxon>
        <taxon>Bacillati</taxon>
        <taxon>Actinomycetota</taxon>
        <taxon>Actinomycetes</taxon>
        <taxon>Mycobacteriales</taxon>
        <taxon>Corynebacteriaceae</taxon>
        <taxon>Corynebacterium</taxon>
    </lineage>
</organism>
<dbReference type="RefSeq" id="WP_154878681.1">
    <property type="nucleotide sequence ID" value="NZ_JAADJX010000001.1"/>
</dbReference>
<reference evidence="2 3" key="1">
    <citation type="submission" date="2019-07" db="EMBL/GenBank/DDBJ databases">
        <title>Draft genome of Corynebacterium godavarianum and other related strains.</title>
        <authorList>
            <person name="Bernier A.-M."/>
            <person name="Bernard K."/>
        </authorList>
    </citation>
    <scope>NUCLEOTIDE SEQUENCE [LARGE SCALE GENOMIC DNA]</scope>
    <source>
        <strain evidence="2 3">LMG 29598</strain>
    </source>
</reference>
<proteinExistence type="predicted"/>
<feature type="transmembrane region" description="Helical" evidence="1">
    <location>
        <begin position="126"/>
        <end position="146"/>
    </location>
</feature>
<dbReference type="EMBL" id="VMHH01000002">
    <property type="protein sequence ID" value="TSJ75448.1"/>
    <property type="molecule type" value="Genomic_DNA"/>
</dbReference>
<evidence type="ECO:0008006" key="4">
    <source>
        <dbReference type="Google" id="ProtNLM"/>
    </source>
</evidence>
<feature type="transmembrane region" description="Helical" evidence="1">
    <location>
        <begin position="36"/>
        <end position="55"/>
    </location>
</feature>
<evidence type="ECO:0000256" key="1">
    <source>
        <dbReference type="SAM" id="Phobius"/>
    </source>
</evidence>
<gene>
    <name evidence="2" type="ORF">FPH17_03290</name>
</gene>
<sequence>MTTSSPNPESQPRDLNVRDASEYTDQRRPIIRALKVAGGALVALTLISLMAWGATRDLPGIWAVLLGVAIGGGFVLATAVTVLVTSESSPSTTMAVVLGGWLVKMVVLILLFVWLRNFSFYDSTAFGVTTLAALVVALAAEAWGVITTRTSYLSQPAPLELRNRG</sequence>
<accession>A0ABY3E6K9</accession>
<protein>
    <recommendedName>
        <fullName evidence="4">ATP synthase protein I</fullName>
    </recommendedName>
</protein>